<accession>A0A2P6RTS9</accession>
<dbReference type="EMBL" id="PDCK01000040">
    <property type="protein sequence ID" value="PRQ49840.1"/>
    <property type="molecule type" value="Genomic_DNA"/>
</dbReference>
<dbReference type="InterPro" id="IPR029058">
    <property type="entry name" value="AB_hydrolase_fold"/>
</dbReference>
<dbReference type="Gramene" id="PRQ49840">
    <property type="protein sequence ID" value="PRQ49840"/>
    <property type="gene ID" value="RchiOBHm_Chr2g0126411"/>
</dbReference>
<keyword evidence="3" id="KW-0378">Hydrolase</keyword>
<dbReference type="EC" id="3.1.1.23" evidence="3"/>
<keyword evidence="1" id="KW-0472">Membrane</keyword>
<evidence type="ECO:0000313" key="3">
    <source>
        <dbReference type="EMBL" id="PRQ49840.1"/>
    </source>
</evidence>
<dbReference type="AlphaFoldDB" id="A0A2P6RTS9"/>
<dbReference type="SUPFAM" id="SSF53474">
    <property type="entry name" value="alpha/beta-Hydrolases"/>
    <property type="match status" value="1"/>
</dbReference>
<dbReference type="InterPro" id="IPR052370">
    <property type="entry name" value="Meta-cleavage_hydrolase"/>
</dbReference>
<protein>
    <submittedName>
        <fullName evidence="3">Putative acylglycerol lipase</fullName>
        <ecNumber evidence="3">3.1.1.23</ecNumber>
    </submittedName>
</protein>
<keyword evidence="1" id="KW-0812">Transmembrane</keyword>
<organism evidence="3 4">
    <name type="scientific">Rosa chinensis</name>
    <name type="common">China rose</name>
    <dbReference type="NCBI Taxonomy" id="74649"/>
    <lineage>
        <taxon>Eukaryota</taxon>
        <taxon>Viridiplantae</taxon>
        <taxon>Streptophyta</taxon>
        <taxon>Embryophyta</taxon>
        <taxon>Tracheophyta</taxon>
        <taxon>Spermatophyta</taxon>
        <taxon>Magnoliopsida</taxon>
        <taxon>eudicotyledons</taxon>
        <taxon>Gunneridae</taxon>
        <taxon>Pentapetalae</taxon>
        <taxon>rosids</taxon>
        <taxon>fabids</taxon>
        <taxon>Rosales</taxon>
        <taxon>Rosaceae</taxon>
        <taxon>Rosoideae</taxon>
        <taxon>Rosoideae incertae sedis</taxon>
        <taxon>Rosa</taxon>
    </lineage>
</organism>
<feature type="domain" description="AB hydrolase-1" evidence="2">
    <location>
        <begin position="83"/>
        <end position="180"/>
    </location>
</feature>
<dbReference type="Proteomes" id="UP000238479">
    <property type="component" value="Chromosome 2"/>
</dbReference>
<evidence type="ECO:0000259" key="2">
    <source>
        <dbReference type="Pfam" id="PF00561"/>
    </source>
</evidence>
<name>A0A2P6RTS9_ROSCH</name>
<keyword evidence="4" id="KW-1185">Reference proteome</keyword>
<dbReference type="Pfam" id="PF00561">
    <property type="entry name" value="Abhydrolase_1"/>
    <property type="match status" value="1"/>
</dbReference>
<evidence type="ECO:0000313" key="4">
    <source>
        <dbReference type="Proteomes" id="UP000238479"/>
    </source>
</evidence>
<sequence length="340" mass="38904">MAYTKFYHVLSFYLATLIAIYEFLLSVLPYILNPASILIAFADAFLGVYFRLCGLSSCTIELDEQTTMHFWACNPRRSDKPDLLMLHGYGGNSKWQFMHQVGSLSRTFNLYVPDLLFFGKSYTKMSDRTEVFQAKCVAEGLRRLGVDRFGVYSISYGGFVAYWLAEMYPQAVERLVIVSCGIGMTEEQKKDQLNKIGRNALKLLVPESAHDLRGLVNLSVHKPSPVRWLPDVFIRGFIHVTYERNRKQKLEMAEHLLREKADLNLPILTQETLIIWGDKDVVFPVNLAYELQRYLGPKSNVEIIKDTGHAVNMDAPISLNTLITSFVLGYYQCDRIELSK</sequence>
<dbReference type="PANTHER" id="PTHR43139:SF37">
    <property type="entry name" value="ALPHA_BETA-HYDROLASES SUPERFAMILY PROTEIN"/>
    <property type="match status" value="1"/>
</dbReference>
<proteinExistence type="predicted"/>
<dbReference type="InterPro" id="IPR000073">
    <property type="entry name" value="AB_hydrolase_1"/>
</dbReference>
<dbReference type="OrthoDB" id="6431331at2759"/>
<dbReference type="PRINTS" id="PR00111">
    <property type="entry name" value="ABHYDROLASE"/>
</dbReference>
<gene>
    <name evidence="3" type="ORF">RchiOBHm_Chr2g0126411</name>
</gene>
<dbReference type="Gene3D" id="3.40.50.1820">
    <property type="entry name" value="alpha/beta hydrolase"/>
    <property type="match status" value="1"/>
</dbReference>
<feature type="transmembrane region" description="Helical" evidence="1">
    <location>
        <begin position="6"/>
        <end position="24"/>
    </location>
</feature>
<dbReference type="STRING" id="74649.A0A2P6RTS9"/>
<evidence type="ECO:0000256" key="1">
    <source>
        <dbReference type="SAM" id="Phobius"/>
    </source>
</evidence>
<dbReference type="GO" id="GO:0047372">
    <property type="term" value="F:monoacylglycerol lipase activity"/>
    <property type="evidence" value="ECO:0007669"/>
    <property type="project" value="UniProtKB-EC"/>
</dbReference>
<reference evidence="3 4" key="1">
    <citation type="journal article" date="2018" name="Nat. Genet.">
        <title>The Rosa genome provides new insights in the design of modern roses.</title>
        <authorList>
            <person name="Bendahmane M."/>
        </authorList>
    </citation>
    <scope>NUCLEOTIDE SEQUENCE [LARGE SCALE GENOMIC DNA]</scope>
    <source>
        <strain evidence="4">cv. Old Blush</strain>
    </source>
</reference>
<keyword evidence="1" id="KW-1133">Transmembrane helix</keyword>
<dbReference type="PANTHER" id="PTHR43139">
    <property type="entry name" value="SI:DKEY-122A22.2"/>
    <property type="match status" value="1"/>
</dbReference>
<comment type="caution">
    <text evidence="3">The sequence shown here is derived from an EMBL/GenBank/DDBJ whole genome shotgun (WGS) entry which is preliminary data.</text>
</comment>
<dbReference type="OMA" id="VDWVPDF"/>